<dbReference type="Pfam" id="PF02581">
    <property type="entry name" value="TMP-TENI"/>
    <property type="match status" value="1"/>
</dbReference>
<feature type="domain" description="Thiamine phosphate synthase/TenI" evidence="3">
    <location>
        <begin position="3"/>
        <end position="105"/>
    </location>
</feature>
<dbReference type="SUPFAM" id="SSF51391">
    <property type="entry name" value="Thiamin phosphate synthase"/>
    <property type="match status" value="1"/>
</dbReference>
<dbReference type="EMBL" id="CAGS01000028">
    <property type="protein sequence ID" value="CCF82508.1"/>
    <property type="molecule type" value="Genomic_DNA"/>
</dbReference>
<dbReference type="PANTHER" id="PTHR20857">
    <property type="entry name" value="THIAMINE-PHOSPHATE PYROPHOSPHORYLASE"/>
    <property type="match status" value="1"/>
</dbReference>
<evidence type="ECO:0000256" key="2">
    <source>
        <dbReference type="ARBA" id="ARBA00022977"/>
    </source>
</evidence>
<dbReference type="InterPro" id="IPR013785">
    <property type="entry name" value="Aldolase_TIM"/>
</dbReference>
<reference evidence="4 5" key="1">
    <citation type="journal article" date="2012" name="ISME J.">
        <title>Nitrification expanded: discovery, physiology and genomics of a nitrite-oxidizing bacterium from the phylum Chloroflexi.</title>
        <authorList>
            <person name="Sorokin D.Y."/>
            <person name="Lucker S."/>
            <person name="Vejmelkova D."/>
            <person name="Kostrikina N.A."/>
            <person name="Kleerebezem R."/>
            <person name="Rijpstra W.I."/>
            <person name="Damste J.S."/>
            <person name="Le Paslier D."/>
            <person name="Muyzer G."/>
            <person name="Wagner M."/>
            <person name="van Loosdrecht M.C."/>
            <person name="Daims H."/>
        </authorList>
    </citation>
    <scope>NUCLEOTIDE SEQUENCE [LARGE SCALE GENOMIC DNA]</scope>
    <source>
        <strain evidence="5">none</strain>
    </source>
</reference>
<evidence type="ECO:0000313" key="4">
    <source>
        <dbReference type="EMBL" id="CCF82508.1"/>
    </source>
</evidence>
<sequence length="141" mass="14667">MQMGEHGLSPLDIRAVCGDSILIGRSVHDESGAERAAFERADFIIAGNVYPTRSKPGREGRGLDFIRRVAEAGGLPVIAIGGITPARVPEVIQAGAYGVAVISGILAAPDPSTAAQAYRLALDEAGARWNASETQREAGEA</sequence>
<dbReference type="GO" id="GO:0009228">
    <property type="term" value="P:thiamine biosynthetic process"/>
    <property type="evidence" value="ECO:0007669"/>
    <property type="project" value="UniProtKB-KW"/>
</dbReference>
<comment type="caution">
    <text evidence="4">The sequence shown here is derived from an EMBL/GenBank/DDBJ whole genome shotgun (WGS) entry which is preliminary data.</text>
</comment>
<protein>
    <submittedName>
        <fullName evidence="4">Inhibitor of thiaminase TenA</fullName>
    </submittedName>
</protein>
<keyword evidence="2" id="KW-0784">Thiamine biosynthesis</keyword>
<dbReference type="Gene3D" id="3.20.20.70">
    <property type="entry name" value="Aldolase class I"/>
    <property type="match status" value="1"/>
</dbReference>
<accession>I4ECU6</accession>
<dbReference type="AlphaFoldDB" id="I4ECU6"/>
<organism evidence="4 5">
    <name type="scientific">Nitrolancea hollandica Lb</name>
    <dbReference type="NCBI Taxonomy" id="1129897"/>
    <lineage>
        <taxon>Bacteria</taxon>
        <taxon>Pseudomonadati</taxon>
        <taxon>Thermomicrobiota</taxon>
        <taxon>Thermomicrobia</taxon>
        <taxon>Sphaerobacterales</taxon>
        <taxon>Sphaerobacterineae</taxon>
        <taxon>Sphaerobacteraceae</taxon>
        <taxon>Nitrolancea</taxon>
    </lineage>
</organism>
<evidence type="ECO:0000313" key="5">
    <source>
        <dbReference type="Proteomes" id="UP000004221"/>
    </source>
</evidence>
<evidence type="ECO:0000256" key="1">
    <source>
        <dbReference type="ARBA" id="ARBA00004948"/>
    </source>
</evidence>
<dbReference type="CDD" id="cd00564">
    <property type="entry name" value="TMP_TenI"/>
    <property type="match status" value="1"/>
</dbReference>
<dbReference type="GO" id="GO:0004789">
    <property type="term" value="F:thiamine-phosphate diphosphorylase activity"/>
    <property type="evidence" value="ECO:0007669"/>
    <property type="project" value="TreeGrafter"/>
</dbReference>
<gene>
    <name evidence="4" type="ORF">NITHO_1230009</name>
</gene>
<comment type="pathway">
    <text evidence="1">Cofactor biosynthesis; thiamine diphosphate biosynthesis.</text>
</comment>
<evidence type="ECO:0000259" key="3">
    <source>
        <dbReference type="Pfam" id="PF02581"/>
    </source>
</evidence>
<dbReference type="InterPro" id="IPR022998">
    <property type="entry name" value="ThiamineP_synth_TenI"/>
</dbReference>
<dbReference type="PANTHER" id="PTHR20857:SF15">
    <property type="entry name" value="THIAMINE-PHOSPHATE SYNTHASE"/>
    <property type="match status" value="1"/>
</dbReference>
<dbReference type="GO" id="GO:0005737">
    <property type="term" value="C:cytoplasm"/>
    <property type="evidence" value="ECO:0007669"/>
    <property type="project" value="TreeGrafter"/>
</dbReference>
<keyword evidence="5" id="KW-1185">Reference proteome</keyword>
<dbReference type="Proteomes" id="UP000004221">
    <property type="component" value="Unassembled WGS sequence"/>
</dbReference>
<proteinExistence type="predicted"/>
<name>I4ECU6_9BACT</name>
<dbReference type="InterPro" id="IPR036206">
    <property type="entry name" value="ThiamineP_synth_sf"/>
</dbReference>